<evidence type="ECO:0008006" key="4">
    <source>
        <dbReference type="Google" id="ProtNLM"/>
    </source>
</evidence>
<evidence type="ECO:0000313" key="2">
    <source>
        <dbReference type="EMBL" id="CAF4939820.1"/>
    </source>
</evidence>
<evidence type="ECO:0000313" key="3">
    <source>
        <dbReference type="Proteomes" id="UP000663880"/>
    </source>
</evidence>
<organism evidence="2 3">
    <name type="scientific">Pieris macdunnoughi</name>
    <dbReference type="NCBI Taxonomy" id="345717"/>
    <lineage>
        <taxon>Eukaryota</taxon>
        <taxon>Metazoa</taxon>
        <taxon>Ecdysozoa</taxon>
        <taxon>Arthropoda</taxon>
        <taxon>Hexapoda</taxon>
        <taxon>Insecta</taxon>
        <taxon>Pterygota</taxon>
        <taxon>Neoptera</taxon>
        <taxon>Endopterygota</taxon>
        <taxon>Lepidoptera</taxon>
        <taxon>Glossata</taxon>
        <taxon>Ditrysia</taxon>
        <taxon>Papilionoidea</taxon>
        <taxon>Pieridae</taxon>
        <taxon>Pierinae</taxon>
        <taxon>Pieris</taxon>
    </lineage>
</organism>
<proteinExistence type="predicted"/>
<feature type="region of interest" description="Disordered" evidence="1">
    <location>
        <begin position="61"/>
        <end position="90"/>
    </location>
</feature>
<comment type="caution">
    <text evidence="2">The sequence shown here is derived from an EMBL/GenBank/DDBJ whole genome shotgun (WGS) entry which is preliminary data.</text>
</comment>
<protein>
    <recommendedName>
        <fullName evidence="4">DUF4817 domain-containing protein</fullName>
    </recommendedName>
</protein>
<sequence length="90" mass="10160">MGRFTPQELGIIVSMFLRNNSSVIKTQREFRRRFPARSPDLTSPLSLGFFEISGVCEQATDSRSSKRKHSSRNKDHIAGSITASYAKCHK</sequence>
<evidence type="ECO:0000256" key="1">
    <source>
        <dbReference type="SAM" id="MobiDB-lite"/>
    </source>
</evidence>
<dbReference type="EMBL" id="CAJOBZ010000066">
    <property type="protein sequence ID" value="CAF4939820.1"/>
    <property type="molecule type" value="Genomic_DNA"/>
</dbReference>
<name>A0A821X657_9NEOP</name>
<reference evidence="2" key="1">
    <citation type="submission" date="2021-02" db="EMBL/GenBank/DDBJ databases">
        <authorList>
            <person name="Steward A R."/>
        </authorList>
    </citation>
    <scope>NUCLEOTIDE SEQUENCE</scope>
</reference>
<gene>
    <name evidence="2" type="ORF">PMACD_LOCUS14627</name>
</gene>
<accession>A0A821X657</accession>
<dbReference type="AlphaFoldDB" id="A0A821X657"/>
<keyword evidence="3" id="KW-1185">Reference proteome</keyword>
<dbReference type="Proteomes" id="UP000663880">
    <property type="component" value="Unassembled WGS sequence"/>
</dbReference>
<dbReference type="OrthoDB" id="9971063at2759"/>